<keyword evidence="3" id="KW-0547">Nucleotide-binding</keyword>
<evidence type="ECO:0000256" key="2">
    <source>
        <dbReference type="ARBA" id="ARBA00022729"/>
    </source>
</evidence>
<dbReference type="RefSeq" id="WP_198109098.1">
    <property type="nucleotide sequence ID" value="NZ_JAEDAK010000001.1"/>
</dbReference>
<dbReference type="PANTHER" id="PTHR11575:SF24">
    <property type="entry name" value="5'-NUCLEOTIDASE"/>
    <property type="match status" value="1"/>
</dbReference>
<dbReference type="Gene3D" id="3.60.21.10">
    <property type="match status" value="1"/>
</dbReference>
<keyword evidence="2 3" id="KW-0732">Signal</keyword>
<dbReference type="Pfam" id="PF02872">
    <property type="entry name" value="5_nucleotid_C"/>
    <property type="match status" value="1"/>
</dbReference>
<dbReference type="InterPro" id="IPR036907">
    <property type="entry name" value="5'-Nucleotdase_C_sf"/>
</dbReference>
<feature type="domain" description="Calcineurin-like phosphoesterase" evidence="4">
    <location>
        <begin position="38"/>
        <end position="286"/>
    </location>
</feature>
<keyword evidence="3" id="KW-0378">Hydrolase</keyword>
<sequence length="560" mass="60251">MRLLTRPLALAAALCLAACSSIAPPHPTAPAGPVKVQVLAINDFHGNLLPPAPFRMPDPANPGQQVQVPVGGSEALATAVKQLRKDKANHIFVAAGDLIGGTPLLSALFFDEPTLESLTTMGLHVSAVGNHEFDRGADELLRRIRGGCAPKEGCRGPQPYKGVGFKYLAASTVDSRTGQTLLPAYHVQQFEGVPVGFIGLTLKGTPGLVMPEAVAGLRFDDEAETINRLVPELQAQGVQAIVVLIHEGGYPSGGHNECPGISGPIVDIVKRMHPAVDVVVTGHTHRAYNCRLDGKLVTSGDKFGSMVTEIELSLDRGSRDVLEAKALNHLVRLDQYGKDPEQTQLLAAYQEKARPLIERAVGRLSKEVPHGKVDEAGNWPMGYIVADAHLAATRSPEHGGALFALTNTGGVRAGLSFKDGGRLNFGDLFTAQPFNNQLVTLTLSGAELLELLEQQWREDGQYYPLQPSQGFSYRWDAQRPRGQRVVPGSVLVQGEPLNPARDYRFTVNSFIASGGDGYPALKKGRDSRLGVQDIDALEAYVRSLPMLQPPATMDRIQRLN</sequence>
<dbReference type="InterPro" id="IPR029052">
    <property type="entry name" value="Metallo-depent_PP-like"/>
</dbReference>
<dbReference type="GO" id="GO:0046872">
    <property type="term" value="F:metal ion binding"/>
    <property type="evidence" value="ECO:0007669"/>
    <property type="project" value="InterPro"/>
</dbReference>
<dbReference type="SUPFAM" id="SSF56300">
    <property type="entry name" value="Metallo-dependent phosphatases"/>
    <property type="match status" value="1"/>
</dbReference>
<comment type="caution">
    <text evidence="6">The sequence shown here is derived from an EMBL/GenBank/DDBJ whole genome shotgun (WGS) entry which is preliminary data.</text>
</comment>
<dbReference type="GO" id="GO:0009166">
    <property type="term" value="P:nucleotide catabolic process"/>
    <property type="evidence" value="ECO:0007669"/>
    <property type="project" value="InterPro"/>
</dbReference>
<gene>
    <name evidence="6" type="ORF">I7X39_01070</name>
</gene>
<keyword evidence="7" id="KW-1185">Reference proteome</keyword>
<dbReference type="GO" id="GO:0008768">
    <property type="term" value="F:UDP-sugar diphosphatase activity"/>
    <property type="evidence" value="ECO:0007669"/>
    <property type="project" value="TreeGrafter"/>
</dbReference>
<name>A0A931IYP3_9BURK</name>
<evidence type="ECO:0000259" key="4">
    <source>
        <dbReference type="Pfam" id="PF00149"/>
    </source>
</evidence>
<reference evidence="6" key="1">
    <citation type="submission" date="2020-12" db="EMBL/GenBank/DDBJ databases">
        <title>The genome sequence of Inhella sp. 1Y17.</title>
        <authorList>
            <person name="Liu Y."/>
        </authorList>
    </citation>
    <scope>NUCLEOTIDE SEQUENCE</scope>
    <source>
        <strain evidence="6">1Y17</strain>
    </source>
</reference>
<proteinExistence type="inferred from homology"/>
<dbReference type="InterPro" id="IPR008334">
    <property type="entry name" value="5'-Nucleotdase_C"/>
</dbReference>
<dbReference type="PRINTS" id="PR01607">
    <property type="entry name" value="APYRASEFAMLY"/>
</dbReference>
<dbReference type="InterPro" id="IPR006179">
    <property type="entry name" value="5_nucleotidase/apyrase"/>
</dbReference>
<dbReference type="Pfam" id="PF00149">
    <property type="entry name" value="Metallophos"/>
    <property type="match status" value="1"/>
</dbReference>
<dbReference type="EMBL" id="JAEDAK010000001">
    <property type="protein sequence ID" value="MBH9575483.1"/>
    <property type="molecule type" value="Genomic_DNA"/>
</dbReference>
<feature type="domain" description="5'-Nucleotidase C-terminal" evidence="5">
    <location>
        <begin position="375"/>
        <end position="522"/>
    </location>
</feature>
<dbReference type="InterPro" id="IPR006146">
    <property type="entry name" value="5'-Nucleotdase_CS"/>
</dbReference>
<dbReference type="GO" id="GO:0008253">
    <property type="term" value="F:5'-nucleotidase activity"/>
    <property type="evidence" value="ECO:0007669"/>
    <property type="project" value="TreeGrafter"/>
</dbReference>
<accession>A0A931IYP3</accession>
<dbReference type="Proteomes" id="UP000613266">
    <property type="component" value="Unassembled WGS sequence"/>
</dbReference>
<evidence type="ECO:0000259" key="5">
    <source>
        <dbReference type="Pfam" id="PF02872"/>
    </source>
</evidence>
<dbReference type="Gene3D" id="3.90.780.10">
    <property type="entry name" value="5'-Nucleotidase, C-terminal domain"/>
    <property type="match status" value="1"/>
</dbReference>
<evidence type="ECO:0000313" key="6">
    <source>
        <dbReference type="EMBL" id="MBH9575483.1"/>
    </source>
</evidence>
<dbReference type="GO" id="GO:0030288">
    <property type="term" value="C:outer membrane-bounded periplasmic space"/>
    <property type="evidence" value="ECO:0007669"/>
    <property type="project" value="TreeGrafter"/>
</dbReference>
<evidence type="ECO:0000256" key="3">
    <source>
        <dbReference type="RuleBase" id="RU362119"/>
    </source>
</evidence>
<feature type="signal peptide" evidence="3">
    <location>
        <begin position="1"/>
        <end position="23"/>
    </location>
</feature>
<dbReference type="InterPro" id="IPR004843">
    <property type="entry name" value="Calcineurin-like_PHP"/>
</dbReference>
<evidence type="ECO:0000313" key="7">
    <source>
        <dbReference type="Proteomes" id="UP000613266"/>
    </source>
</evidence>
<dbReference type="PROSITE" id="PS00785">
    <property type="entry name" value="5_NUCLEOTIDASE_1"/>
    <property type="match status" value="1"/>
</dbReference>
<dbReference type="PANTHER" id="PTHR11575">
    <property type="entry name" value="5'-NUCLEOTIDASE-RELATED"/>
    <property type="match status" value="1"/>
</dbReference>
<dbReference type="GO" id="GO:0000166">
    <property type="term" value="F:nucleotide binding"/>
    <property type="evidence" value="ECO:0007669"/>
    <property type="project" value="UniProtKB-KW"/>
</dbReference>
<feature type="chain" id="PRO_5038164278" evidence="3">
    <location>
        <begin position="24"/>
        <end position="560"/>
    </location>
</feature>
<dbReference type="AlphaFoldDB" id="A0A931IYP3"/>
<protein>
    <submittedName>
        <fullName evidence="6">Bifunctional metallophosphatase/5'-nucleotidase</fullName>
    </submittedName>
</protein>
<evidence type="ECO:0000256" key="1">
    <source>
        <dbReference type="ARBA" id="ARBA00006654"/>
    </source>
</evidence>
<dbReference type="SUPFAM" id="SSF55816">
    <property type="entry name" value="5'-nucleotidase (syn. UDP-sugar hydrolase), C-terminal domain"/>
    <property type="match status" value="1"/>
</dbReference>
<organism evidence="6 7">
    <name type="scientific">Inhella proteolytica</name>
    <dbReference type="NCBI Taxonomy" id="2795029"/>
    <lineage>
        <taxon>Bacteria</taxon>
        <taxon>Pseudomonadati</taxon>
        <taxon>Pseudomonadota</taxon>
        <taxon>Betaproteobacteria</taxon>
        <taxon>Burkholderiales</taxon>
        <taxon>Sphaerotilaceae</taxon>
        <taxon>Inhella</taxon>
    </lineage>
</organism>
<comment type="similarity">
    <text evidence="1 3">Belongs to the 5'-nucleotidase family.</text>
</comment>